<proteinExistence type="predicted"/>
<dbReference type="InterPro" id="IPR011051">
    <property type="entry name" value="RmlC_Cupin_sf"/>
</dbReference>
<dbReference type="EMBL" id="CVQH01023527">
    <property type="protein sequence ID" value="CRK35344.1"/>
    <property type="molecule type" value="Genomic_DNA"/>
</dbReference>
<dbReference type="PANTHER" id="PTHR36156:SF2">
    <property type="entry name" value="CUPIN TYPE-2 DOMAIN-CONTAINING PROTEIN"/>
    <property type="match status" value="1"/>
</dbReference>
<dbReference type="EMBL" id="JAEMWZ010000239">
    <property type="protein sequence ID" value="KAG7129936.1"/>
    <property type="molecule type" value="Genomic_DNA"/>
</dbReference>
<dbReference type="Pfam" id="PF07883">
    <property type="entry name" value="Cupin_2"/>
    <property type="match status" value="1"/>
</dbReference>
<feature type="non-terminal residue" evidence="3">
    <location>
        <position position="191"/>
    </location>
</feature>
<dbReference type="InterPro" id="IPR013096">
    <property type="entry name" value="Cupin_2"/>
</dbReference>
<evidence type="ECO:0000313" key="5">
    <source>
        <dbReference type="Proteomes" id="UP000044602"/>
    </source>
</evidence>
<evidence type="ECO:0000259" key="2">
    <source>
        <dbReference type="Pfam" id="PF07883"/>
    </source>
</evidence>
<feature type="domain" description="Cupin type-2" evidence="2">
    <location>
        <begin position="91"/>
        <end position="158"/>
    </location>
</feature>
<dbReference type="AlphaFoldDB" id="A0A0G4MMD9"/>
<dbReference type="OrthoDB" id="5840532at2759"/>
<dbReference type="SMR" id="A0A0G4MMD9"/>
<dbReference type="Gene3D" id="2.60.120.10">
    <property type="entry name" value="Jelly Rolls"/>
    <property type="match status" value="1"/>
</dbReference>
<evidence type="ECO:0000313" key="4">
    <source>
        <dbReference type="EMBL" id="KAG7129936.1"/>
    </source>
</evidence>
<protein>
    <submittedName>
        <fullName evidence="4">Cupin-domain-containing oxidoreductase virC</fullName>
    </submittedName>
</protein>
<dbReference type="Proteomes" id="UP000689129">
    <property type="component" value="Unassembled WGS sequence"/>
</dbReference>
<accession>A0A0G4MMD9</accession>
<evidence type="ECO:0000313" key="3">
    <source>
        <dbReference type="EMBL" id="CRK35344.1"/>
    </source>
</evidence>
<feature type="region of interest" description="Disordered" evidence="1">
    <location>
        <begin position="1"/>
        <end position="26"/>
    </location>
</feature>
<keyword evidence="5" id="KW-1185">Reference proteome</keyword>
<evidence type="ECO:0000256" key="1">
    <source>
        <dbReference type="SAM" id="MobiDB-lite"/>
    </source>
</evidence>
<name>A0A0G4MMD9_VERLO</name>
<sequence>MADSNPRATTLPPPVYHVTSHDPETGKSVFKSEPLEAEPDNKIPQTTLWHLHTTTTFPANLNDEVDLKEHYANNVPSMNTLHKSGGTVCRIVDFAPGNIPFMHRTSSLDYGVVLQGKIEYFLDDGASRVFGPGEVVIQRGVMHGWKTAGDEPVRMLFVLSDAQPVEVAGETKGTYLPLDKMPESTRKAMGG</sequence>
<dbReference type="SUPFAM" id="SSF51182">
    <property type="entry name" value="RmlC-like cupins"/>
    <property type="match status" value="1"/>
</dbReference>
<dbReference type="STRING" id="100787.A0A0G4MMD9"/>
<organism evidence="3 5">
    <name type="scientific">Verticillium longisporum</name>
    <name type="common">Verticillium dahliae var. longisporum</name>
    <dbReference type="NCBI Taxonomy" id="100787"/>
    <lineage>
        <taxon>Eukaryota</taxon>
        <taxon>Fungi</taxon>
        <taxon>Dikarya</taxon>
        <taxon>Ascomycota</taxon>
        <taxon>Pezizomycotina</taxon>
        <taxon>Sordariomycetes</taxon>
        <taxon>Hypocreomycetidae</taxon>
        <taxon>Glomerellales</taxon>
        <taxon>Plectosphaerellaceae</taxon>
        <taxon>Verticillium</taxon>
    </lineage>
</organism>
<dbReference type="InterPro" id="IPR014710">
    <property type="entry name" value="RmlC-like_jellyroll"/>
</dbReference>
<dbReference type="PANTHER" id="PTHR36156">
    <property type="entry name" value="SLR2101 PROTEIN"/>
    <property type="match status" value="1"/>
</dbReference>
<reference evidence="4" key="2">
    <citation type="journal article" date="2021" name="Mol. Plant Pathol.">
        <title>A 20-kb lineage-specific genomic region tames virulence in pathogenic amphidiploid Verticillium longisporum.</title>
        <authorList>
            <person name="Harting R."/>
            <person name="Starke J."/>
            <person name="Kusch H."/>
            <person name="Poggeler S."/>
            <person name="Maurus I."/>
            <person name="Schluter R."/>
            <person name="Landesfeind M."/>
            <person name="Bulla I."/>
            <person name="Nowrousian M."/>
            <person name="de Jonge R."/>
            <person name="Stahlhut G."/>
            <person name="Hoff K.J."/>
            <person name="Asshauer K.P."/>
            <person name="Thurmer A."/>
            <person name="Stanke M."/>
            <person name="Daniel R."/>
            <person name="Morgenstern B."/>
            <person name="Thomma B.P.H.J."/>
            <person name="Kronstad J.W."/>
            <person name="Braus-Stromeyer S.A."/>
            <person name="Braus G.H."/>
        </authorList>
    </citation>
    <scope>NUCLEOTIDE SEQUENCE</scope>
    <source>
        <strain evidence="4">Vl32</strain>
    </source>
</reference>
<dbReference type="CDD" id="cd02231">
    <property type="entry name" value="cupin_BLL6423-like"/>
    <property type="match status" value="1"/>
</dbReference>
<reference evidence="3 5" key="1">
    <citation type="submission" date="2015-05" db="EMBL/GenBank/DDBJ databases">
        <authorList>
            <person name="Wang D.B."/>
            <person name="Wang M."/>
        </authorList>
    </citation>
    <scope>NUCLEOTIDE SEQUENCE [LARGE SCALE GENOMIC DNA]</scope>
    <source>
        <strain evidence="3">VL1</strain>
    </source>
</reference>
<dbReference type="Proteomes" id="UP000044602">
    <property type="component" value="Unassembled WGS sequence"/>
</dbReference>
<gene>
    <name evidence="3" type="ORF">BN1708_006695</name>
    <name evidence="4" type="ORF">HYQ45_011134</name>
</gene>
<dbReference type="InterPro" id="IPR047142">
    <property type="entry name" value="OryJ/VirC-like"/>
</dbReference>